<dbReference type="GO" id="GO:0030313">
    <property type="term" value="C:cell envelope"/>
    <property type="evidence" value="ECO:0007669"/>
    <property type="project" value="UniProtKB-SubCell"/>
</dbReference>
<keyword evidence="4" id="KW-0676">Redox-active center</keyword>
<dbReference type="GO" id="GO:0016491">
    <property type="term" value="F:oxidoreductase activity"/>
    <property type="evidence" value="ECO:0007669"/>
    <property type="project" value="InterPro"/>
</dbReference>
<keyword evidence="5" id="KW-0732">Signal</keyword>
<feature type="signal peptide" evidence="5">
    <location>
        <begin position="1"/>
        <end position="20"/>
    </location>
</feature>
<keyword evidence="8" id="KW-1185">Reference proteome</keyword>
<evidence type="ECO:0000256" key="4">
    <source>
        <dbReference type="ARBA" id="ARBA00023284"/>
    </source>
</evidence>
<dbReference type="SUPFAM" id="SSF52833">
    <property type="entry name" value="Thioredoxin-like"/>
    <property type="match status" value="1"/>
</dbReference>
<dbReference type="PROSITE" id="PS00194">
    <property type="entry name" value="THIOREDOXIN_1"/>
    <property type="match status" value="1"/>
</dbReference>
<dbReference type="GO" id="GO:0017004">
    <property type="term" value="P:cytochrome complex assembly"/>
    <property type="evidence" value="ECO:0007669"/>
    <property type="project" value="UniProtKB-KW"/>
</dbReference>
<gene>
    <name evidence="7" type="ORF">D6B99_04940</name>
</gene>
<dbReference type="Gene3D" id="3.40.30.10">
    <property type="entry name" value="Glutaredoxin"/>
    <property type="match status" value="1"/>
</dbReference>
<dbReference type="AlphaFoldDB" id="A0A386HMJ7"/>
<keyword evidence="3" id="KW-1015">Disulfide bond</keyword>
<proteinExistence type="predicted"/>
<evidence type="ECO:0000256" key="3">
    <source>
        <dbReference type="ARBA" id="ARBA00023157"/>
    </source>
</evidence>
<dbReference type="Proteomes" id="UP000266118">
    <property type="component" value="Chromosome"/>
</dbReference>
<name>A0A386HMJ7_9BACT</name>
<dbReference type="CDD" id="cd02966">
    <property type="entry name" value="TlpA_like_family"/>
    <property type="match status" value="1"/>
</dbReference>
<feature type="domain" description="Redoxin" evidence="6">
    <location>
        <begin position="460"/>
        <end position="575"/>
    </location>
</feature>
<accession>A0A386HMJ7</accession>
<evidence type="ECO:0000313" key="7">
    <source>
        <dbReference type="EMBL" id="AYD47015.1"/>
    </source>
</evidence>
<dbReference type="InterPro" id="IPR013740">
    <property type="entry name" value="Redoxin"/>
</dbReference>
<evidence type="ECO:0000256" key="1">
    <source>
        <dbReference type="ARBA" id="ARBA00004196"/>
    </source>
</evidence>
<sequence>MRKYLCIILLFFCFSQLLFAKSLDTIPAVLQGNWLRTNGSNEWVYGFSGDKVFYDCAVWQVKSVKQVKKHFYEITFSKNNAEQILFIKSTKANNLWIGKNKKQLAAFSKKKTLKHLPEEDLSNYVFKDDTTVYKGFIENYDTSWGKTGRAIIINPFFYGPKSIQSFLIKINTDGSFKAEVPIAYPQQVAVQFPDKVGLDFAKRIYLFPGKMLFEKISKNGSSIFMGNHSVLNNEMNEFKLIENEHDSLLNIEGHNLNPKQNKDRIISALKKMSENIANLAAQGNISKNAANLEKLKLCINDCHRLIISTNYYIDSIANKRVEGKELSTLFRQQALKMNLASLLNDKVLGNKLSLLNNINYYMLLNSIGFGSDDILQMNKDWHLQTHLLSDLFYAEKYTPDNKVDSSTIYKDIDSVKKYVIDENMRQFALGQLSKDLQAASPKQNATSIAHYDAPFEKIIQKYTGKTIFVDFWGIGCAPCMEGIVATQKQRNAMKKEPVVFLFLADEKTSPLKDYNKWIERMGGENYRLNSDDWNSITTEFKIQGIPRYMIVNKKGKVVNDNLNFHTEDYSDFTTVLKKYINAD</sequence>
<evidence type="ECO:0000313" key="8">
    <source>
        <dbReference type="Proteomes" id="UP000266118"/>
    </source>
</evidence>
<evidence type="ECO:0000256" key="5">
    <source>
        <dbReference type="SAM" id="SignalP"/>
    </source>
</evidence>
<keyword evidence="2" id="KW-0201">Cytochrome c-type biogenesis</keyword>
<dbReference type="KEGG" id="ark:D6B99_04940"/>
<evidence type="ECO:0000256" key="2">
    <source>
        <dbReference type="ARBA" id="ARBA00022748"/>
    </source>
</evidence>
<evidence type="ECO:0000259" key="6">
    <source>
        <dbReference type="Pfam" id="PF08534"/>
    </source>
</evidence>
<dbReference type="InterPro" id="IPR017937">
    <property type="entry name" value="Thioredoxin_CS"/>
</dbReference>
<feature type="chain" id="PRO_5017330524" evidence="5">
    <location>
        <begin position="21"/>
        <end position="583"/>
    </location>
</feature>
<reference evidence="7 8" key="1">
    <citation type="submission" date="2018-09" db="EMBL/GenBank/DDBJ databases">
        <title>Arachidicoccus sp. nov., a bacterium isolated from soil.</title>
        <authorList>
            <person name="Weon H.-Y."/>
            <person name="Kwon S.-W."/>
            <person name="Lee S.A."/>
        </authorList>
    </citation>
    <scope>NUCLEOTIDE SEQUENCE [LARGE SCALE GENOMIC DNA]</scope>
    <source>
        <strain evidence="7 8">KIS59-12</strain>
    </source>
</reference>
<dbReference type="PANTHER" id="PTHR42852:SF6">
    <property type="entry name" value="THIOL:DISULFIDE INTERCHANGE PROTEIN DSBE"/>
    <property type="match status" value="1"/>
</dbReference>
<dbReference type="PANTHER" id="PTHR42852">
    <property type="entry name" value="THIOL:DISULFIDE INTERCHANGE PROTEIN DSBE"/>
    <property type="match status" value="1"/>
</dbReference>
<dbReference type="RefSeq" id="WP_119985677.1">
    <property type="nucleotide sequence ID" value="NZ_CP032489.1"/>
</dbReference>
<protein>
    <submittedName>
        <fullName evidence="7">TlpA family protein disulfide reductase</fullName>
    </submittedName>
</protein>
<organism evidence="7 8">
    <name type="scientific">Arachidicoccus soli</name>
    <dbReference type="NCBI Taxonomy" id="2341117"/>
    <lineage>
        <taxon>Bacteria</taxon>
        <taxon>Pseudomonadati</taxon>
        <taxon>Bacteroidota</taxon>
        <taxon>Chitinophagia</taxon>
        <taxon>Chitinophagales</taxon>
        <taxon>Chitinophagaceae</taxon>
        <taxon>Arachidicoccus</taxon>
    </lineage>
</organism>
<dbReference type="InterPro" id="IPR036249">
    <property type="entry name" value="Thioredoxin-like_sf"/>
</dbReference>
<dbReference type="EMBL" id="CP032489">
    <property type="protein sequence ID" value="AYD47015.1"/>
    <property type="molecule type" value="Genomic_DNA"/>
</dbReference>
<dbReference type="OrthoDB" id="1120316at2"/>
<dbReference type="Pfam" id="PF08534">
    <property type="entry name" value="Redoxin"/>
    <property type="match status" value="1"/>
</dbReference>
<comment type="subcellular location">
    <subcellularLocation>
        <location evidence="1">Cell envelope</location>
    </subcellularLocation>
</comment>
<dbReference type="InterPro" id="IPR050553">
    <property type="entry name" value="Thioredoxin_ResA/DsbE_sf"/>
</dbReference>